<dbReference type="InterPro" id="IPR015943">
    <property type="entry name" value="WD40/YVTN_repeat-like_dom_sf"/>
</dbReference>
<dbReference type="AlphaFoldDB" id="A0A3P1VEE2"/>
<dbReference type="FunFam" id="2.130.10.10:FF:000306">
    <property type="entry name" value="3-carboxymuconate cyclase"/>
    <property type="match status" value="1"/>
</dbReference>
<reference evidence="2 3" key="1">
    <citation type="submission" date="2018-11" db="EMBL/GenBank/DDBJ databases">
        <title>Genomes From Bacteria Associated with the Canine Oral Cavity: a Test Case for Automated Genome-Based Taxonomic Assignment.</title>
        <authorList>
            <person name="Coil D.A."/>
            <person name="Jospin G."/>
            <person name="Darling A.E."/>
            <person name="Wallis C."/>
            <person name="Davis I.J."/>
            <person name="Harris S."/>
            <person name="Eisen J.A."/>
            <person name="Holcombe L.J."/>
            <person name="O'Flynn C."/>
        </authorList>
    </citation>
    <scope>NUCLEOTIDE SEQUENCE [LARGE SCALE GENOMIC DNA]</scope>
    <source>
        <strain evidence="2 3">OH4621_COT-116</strain>
    </source>
</reference>
<gene>
    <name evidence="2" type="ORF">EII38_02155</name>
</gene>
<dbReference type="Proteomes" id="UP000281771">
    <property type="component" value="Unassembled WGS sequence"/>
</dbReference>
<proteinExistence type="inferred from homology"/>
<dbReference type="PANTHER" id="PTHR30344:SF1">
    <property type="entry name" value="6-PHOSPHOGLUCONOLACTONASE"/>
    <property type="match status" value="1"/>
</dbReference>
<evidence type="ECO:0000256" key="1">
    <source>
        <dbReference type="ARBA" id="ARBA00005564"/>
    </source>
</evidence>
<evidence type="ECO:0000313" key="3">
    <source>
        <dbReference type="Proteomes" id="UP000281771"/>
    </source>
</evidence>
<comment type="caution">
    <text evidence="2">The sequence shown here is derived from an EMBL/GenBank/DDBJ whole genome shotgun (WGS) entry which is preliminary data.</text>
</comment>
<dbReference type="PANTHER" id="PTHR30344">
    <property type="entry name" value="6-PHOSPHOGLUCONOLACTONASE-RELATED"/>
    <property type="match status" value="1"/>
</dbReference>
<dbReference type="RefSeq" id="WP_124775647.1">
    <property type="nucleotide sequence ID" value="NZ_RQZA01000001.1"/>
</dbReference>
<keyword evidence="3" id="KW-1185">Reference proteome</keyword>
<dbReference type="Pfam" id="PF10282">
    <property type="entry name" value="Lactonase"/>
    <property type="match status" value="1"/>
</dbReference>
<dbReference type="STRING" id="1123309.GCA_000377005_01645"/>
<dbReference type="SUPFAM" id="SSF51004">
    <property type="entry name" value="C-terminal (heme d1) domain of cytochrome cd1-nitrite reductase"/>
    <property type="match status" value="1"/>
</dbReference>
<dbReference type="InterPro" id="IPR019405">
    <property type="entry name" value="Lactonase_7-beta_prop"/>
</dbReference>
<dbReference type="GO" id="GO:0017057">
    <property type="term" value="F:6-phosphogluconolactonase activity"/>
    <property type="evidence" value="ECO:0007669"/>
    <property type="project" value="TreeGrafter"/>
</dbReference>
<dbReference type="InterPro" id="IPR011048">
    <property type="entry name" value="Haem_d1_sf"/>
</dbReference>
<name>A0A3P1VEE2_9STRE</name>
<dbReference type="GO" id="GO:0005829">
    <property type="term" value="C:cytosol"/>
    <property type="evidence" value="ECO:0007669"/>
    <property type="project" value="TreeGrafter"/>
</dbReference>
<dbReference type="InterPro" id="IPR050282">
    <property type="entry name" value="Cycloisomerase_2"/>
</dbReference>
<dbReference type="EMBL" id="RQZA01000001">
    <property type="protein sequence ID" value="RRD32561.1"/>
    <property type="molecule type" value="Genomic_DNA"/>
</dbReference>
<organism evidence="2 3">
    <name type="scientific">Streptococcus minor</name>
    <dbReference type="NCBI Taxonomy" id="229549"/>
    <lineage>
        <taxon>Bacteria</taxon>
        <taxon>Bacillati</taxon>
        <taxon>Bacillota</taxon>
        <taxon>Bacilli</taxon>
        <taxon>Lactobacillales</taxon>
        <taxon>Streptococcaceae</taxon>
        <taxon>Streptococcus</taxon>
    </lineage>
</organism>
<protein>
    <submittedName>
        <fullName evidence="2">Lactonase family protein</fullName>
    </submittedName>
</protein>
<evidence type="ECO:0000313" key="2">
    <source>
        <dbReference type="EMBL" id="RRD32561.1"/>
    </source>
</evidence>
<sequence length="333" mass="36339">MKIYFGTYTKRSSEGIYVADFDAQTGQLSNLELLAKENNPTYLAFAKDGSLYTVGATEAGGGIAAYDANAQLLNHVVEEGAPLCYVSVDEDRGLVYGANYHKGQVLVYKRQDDGSLVLSDQVTHTGSGPHENQTSAHAHYADLTPDKYLVACDLGCDKVFTYQVNPDGKLEALASYQSTPGAGPRHLTFHPTTKIAYLMCELNSTIEVLIYDGLGRFELLQTISTLPSGYTDFNGTAAIRISKDARFVYASNRGHDSIAVYKVLGDATLELIEIVSSHGKTPRDFILSPDNRFLIVAHQDSDNVTVFSRNAETGKLTEISHDFQVPEAVCVLF</sequence>
<dbReference type="Gene3D" id="2.130.10.10">
    <property type="entry name" value="YVTN repeat-like/Quinoprotein amine dehydrogenase"/>
    <property type="match status" value="1"/>
</dbReference>
<accession>A0A3P1VEE2</accession>
<comment type="similarity">
    <text evidence="1">Belongs to the cycloisomerase 2 family.</text>
</comment>